<sequence length="879" mass="99143">MAAYAALVSLARTIHLILQNHHRSVSFHEFNQQIKHLLGQSTLLQAFLEDFPNGDDGLQARIRDVANEAEDVIEHFLSKEMQKSTAQSRDVESTTFTELRQQYKFLKLYQKFQKVIEQIDTVAAKVMEITNNVNARRIKGMQLKTYSSSTAVVASSSGLAAPPSADDMVGFEDELMAIKTKLSGQSSSKLQVIPIYGMGGIGKTTLALNVYDDPLTVEHFDIRAWVTVSQDYSAREILSNLLLSMKIFNTGSDIERVEERVYKTLKGRKYVIVMDDVWSTKAWDAVKRIFPDDKNGSRIILTTRLLDVATYVCSSSYGPPHEMPFLDETQSWNLLKTKVFKQDDCPTKLERIGQIIARSCRGLPLAIAVVAGLLAVVSKTQASWENIAQNVNLAVTTADGNFTKILSLSYTYLPHHLRPCFLYLGSFPEDHELNASKLIKLWVAEGFLKPSGSKSSEEVAEEYLEDLVKRSLVLVTKKKTNGRIKSCGLHDLIRDLCIRKAEDEKFLVHVMDSYGVPEAKSTKYQRRLCISSDMICLTSGTSLRSVTCLLKSTSLFISLKCCRLLRVLDLRFCDLGSFAAEVFELLHLKYLACRSLMNPPASLSNLQNLQTLLIVNLPKSKLRLPSEIWRMGQLRHLYSLSFDSLPVPKGTTAPLENLQTLSEVVDFECTQKMVEMIPNLKKLGVCYRNGGKGIEWSKYRLDNLVHLHQLEKLKLLVVNAPFCPQKINLTLPTTLKKLTLIRPLLPWKDMEIVGSLPNLEVLKLKSIAFFGPEWVTTEGQFPRLKFLLVDGSHLEHWITEGSHFPRLESLCLFRCSKLSGIPADIGEIPTLERIEVDHWNKSLVESAKRIQEEQQSCGNDTLQVRILSSGIHKSLLYLM</sequence>
<dbReference type="GO" id="GO:0051607">
    <property type="term" value="P:defense response to virus"/>
    <property type="evidence" value="ECO:0007669"/>
    <property type="project" value="UniProtKB-ARBA"/>
</dbReference>
<dbReference type="GO" id="GO:0009626">
    <property type="term" value="P:plant-type hypersensitive response"/>
    <property type="evidence" value="ECO:0007669"/>
    <property type="project" value="UniProtKB-KW"/>
</dbReference>
<accession>A0AAE1W374</accession>
<protein>
    <submittedName>
        <fullName evidence="14">Late blight resistance proteinR1B-17</fullName>
    </submittedName>
</protein>
<dbReference type="Pfam" id="PF00931">
    <property type="entry name" value="NB-ARC"/>
    <property type="match status" value="1"/>
</dbReference>
<dbReference type="Gene3D" id="1.10.10.10">
    <property type="entry name" value="Winged helix-like DNA-binding domain superfamily/Winged helix DNA-binding domain"/>
    <property type="match status" value="1"/>
</dbReference>
<dbReference type="SUPFAM" id="SSF52058">
    <property type="entry name" value="L domain-like"/>
    <property type="match status" value="1"/>
</dbReference>
<dbReference type="Gene3D" id="3.40.50.300">
    <property type="entry name" value="P-loop containing nucleotide triphosphate hydrolases"/>
    <property type="match status" value="1"/>
</dbReference>
<keyword evidence="7" id="KW-0677">Repeat</keyword>
<dbReference type="InterPro" id="IPR038005">
    <property type="entry name" value="RX-like_CC"/>
</dbReference>
<dbReference type="InterPro" id="IPR058922">
    <property type="entry name" value="WHD_DRP"/>
</dbReference>
<dbReference type="InterPro" id="IPR027417">
    <property type="entry name" value="P-loop_NTPase"/>
</dbReference>
<dbReference type="PANTHER" id="PTHR23155">
    <property type="entry name" value="DISEASE RESISTANCE PROTEIN RP"/>
    <property type="match status" value="1"/>
</dbReference>
<feature type="domain" description="Disease resistance R13L4/SHOC-2-like LRR" evidence="13">
    <location>
        <begin position="543"/>
        <end position="715"/>
    </location>
</feature>
<evidence type="ECO:0000313" key="14">
    <source>
        <dbReference type="EMBL" id="KAK4385794.1"/>
    </source>
</evidence>
<dbReference type="EMBL" id="JACGWL010000016">
    <property type="protein sequence ID" value="KAK4385794.1"/>
    <property type="molecule type" value="Genomic_DNA"/>
</dbReference>
<keyword evidence="6" id="KW-0381">Hypersensitive response</keyword>
<dbReference type="GO" id="GO:0043531">
    <property type="term" value="F:ADP binding"/>
    <property type="evidence" value="ECO:0007669"/>
    <property type="project" value="InterPro"/>
</dbReference>
<dbReference type="SUPFAM" id="SSF52540">
    <property type="entry name" value="P-loop containing nucleoside triphosphate hydrolases"/>
    <property type="match status" value="1"/>
</dbReference>
<dbReference type="CDD" id="cd14798">
    <property type="entry name" value="RX-CC_like"/>
    <property type="match status" value="1"/>
</dbReference>
<evidence type="ECO:0000259" key="12">
    <source>
        <dbReference type="Pfam" id="PF23559"/>
    </source>
</evidence>
<reference evidence="14" key="1">
    <citation type="submission" date="2020-06" db="EMBL/GenBank/DDBJ databases">
        <authorList>
            <person name="Li T."/>
            <person name="Hu X."/>
            <person name="Zhang T."/>
            <person name="Song X."/>
            <person name="Zhang H."/>
            <person name="Dai N."/>
            <person name="Sheng W."/>
            <person name="Hou X."/>
            <person name="Wei L."/>
        </authorList>
    </citation>
    <scope>NUCLEOTIDE SEQUENCE</scope>
    <source>
        <strain evidence="14">K16</strain>
        <tissue evidence="14">Leaf</tissue>
    </source>
</reference>
<evidence type="ECO:0000256" key="2">
    <source>
        <dbReference type="ARBA" id="ARBA00004496"/>
    </source>
</evidence>
<dbReference type="FunFam" id="1.10.10.10:FF:000322">
    <property type="entry name" value="Probable disease resistance protein At1g63360"/>
    <property type="match status" value="1"/>
</dbReference>
<keyword evidence="8" id="KW-0547">Nucleotide-binding</keyword>
<dbReference type="Pfam" id="PF23598">
    <property type="entry name" value="LRR_14"/>
    <property type="match status" value="1"/>
</dbReference>
<evidence type="ECO:0000313" key="15">
    <source>
        <dbReference type="Proteomes" id="UP001289374"/>
    </source>
</evidence>
<feature type="domain" description="Disease resistance protein winged helix" evidence="12">
    <location>
        <begin position="427"/>
        <end position="497"/>
    </location>
</feature>
<evidence type="ECO:0000256" key="9">
    <source>
        <dbReference type="ARBA" id="ARBA00022821"/>
    </source>
</evidence>
<dbReference type="GO" id="GO:0005524">
    <property type="term" value="F:ATP binding"/>
    <property type="evidence" value="ECO:0007669"/>
    <property type="project" value="UniProtKB-KW"/>
</dbReference>
<dbReference type="InterPro" id="IPR002182">
    <property type="entry name" value="NB-ARC"/>
</dbReference>
<keyword evidence="15" id="KW-1185">Reference proteome</keyword>
<dbReference type="InterPro" id="IPR032675">
    <property type="entry name" value="LRR_dom_sf"/>
</dbReference>
<evidence type="ECO:0000259" key="13">
    <source>
        <dbReference type="Pfam" id="PF23598"/>
    </source>
</evidence>
<comment type="subcellular location">
    <subcellularLocation>
        <location evidence="2">Cytoplasm</location>
    </subcellularLocation>
</comment>
<evidence type="ECO:0000256" key="4">
    <source>
        <dbReference type="ARBA" id="ARBA00022490"/>
    </source>
</evidence>
<dbReference type="PRINTS" id="PR00364">
    <property type="entry name" value="DISEASERSIST"/>
</dbReference>
<evidence type="ECO:0000256" key="6">
    <source>
        <dbReference type="ARBA" id="ARBA00022667"/>
    </source>
</evidence>
<dbReference type="AlphaFoldDB" id="A0AAE1W374"/>
<dbReference type="InterPro" id="IPR044974">
    <property type="entry name" value="Disease_R_plants"/>
</dbReference>
<keyword evidence="9" id="KW-0611">Plant defense</keyword>
<keyword evidence="5" id="KW-0433">Leucine-rich repeat</keyword>
<feature type="domain" description="NB-ARC" evidence="11">
    <location>
        <begin position="172"/>
        <end position="344"/>
    </location>
</feature>
<organism evidence="14 15">
    <name type="scientific">Sesamum angolense</name>
    <dbReference type="NCBI Taxonomy" id="2727404"/>
    <lineage>
        <taxon>Eukaryota</taxon>
        <taxon>Viridiplantae</taxon>
        <taxon>Streptophyta</taxon>
        <taxon>Embryophyta</taxon>
        <taxon>Tracheophyta</taxon>
        <taxon>Spermatophyta</taxon>
        <taxon>Magnoliopsida</taxon>
        <taxon>eudicotyledons</taxon>
        <taxon>Gunneridae</taxon>
        <taxon>Pentapetalae</taxon>
        <taxon>asterids</taxon>
        <taxon>lamiids</taxon>
        <taxon>Lamiales</taxon>
        <taxon>Pedaliaceae</taxon>
        <taxon>Sesamum</taxon>
    </lineage>
</organism>
<comment type="function">
    <text evidence="1">Confers resistance to late blight (Phytophthora infestans) races carrying the avirulence gene Avr1. Resistance proteins guard the plant against pathogens that contain an appropriate avirulence protein via an indirect interaction with this avirulence protein. That triggers a defense system including the hypersensitive response, which restricts the pathogen growth.</text>
</comment>
<name>A0AAE1W374_9LAMI</name>
<evidence type="ECO:0000256" key="10">
    <source>
        <dbReference type="ARBA" id="ARBA00022840"/>
    </source>
</evidence>
<reference evidence="14" key="2">
    <citation type="journal article" date="2024" name="Plant">
        <title>Genomic evolution and insights into agronomic trait innovations of Sesamum species.</title>
        <authorList>
            <person name="Miao H."/>
            <person name="Wang L."/>
            <person name="Qu L."/>
            <person name="Liu H."/>
            <person name="Sun Y."/>
            <person name="Le M."/>
            <person name="Wang Q."/>
            <person name="Wei S."/>
            <person name="Zheng Y."/>
            <person name="Lin W."/>
            <person name="Duan Y."/>
            <person name="Cao H."/>
            <person name="Xiong S."/>
            <person name="Wang X."/>
            <person name="Wei L."/>
            <person name="Li C."/>
            <person name="Ma Q."/>
            <person name="Ju M."/>
            <person name="Zhao R."/>
            <person name="Li G."/>
            <person name="Mu C."/>
            <person name="Tian Q."/>
            <person name="Mei H."/>
            <person name="Zhang T."/>
            <person name="Gao T."/>
            <person name="Zhang H."/>
        </authorList>
    </citation>
    <scope>NUCLEOTIDE SEQUENCE</scope>
    <source>
        <strain evidence="14">K16</strain>
    </source>
</reference>
<evidence type="ECO:0000259" key="11">
    <source>
        <dbReference type="Pfam" id="PF00931"/>
    </source>
</evidence>
<proteinExistence type="inferred from homology"/>
<dbReference type="Gene3D" id="1.20.5.4130">
    <property type="match status" value="1"/>
</dbReference>
<dbReference type="Pfam" id="PF23559">
    <property type="entry name" value="WHD_DRP"/>
    <property type="match status" value="1"/>
</dbReference>
<dbReference type="GO" id="GO:0005737">
    <property type="term" value="C:cytoplasm"/>
    <property type="evidence" value="ECO:0007669"/>
    <property type="project" value="UniProtKB-SubCell"/>
</dbReference>
<evidence type="ECO:0000256" key="3">
    <source>
        <dbReference type="ARBA" id="ARBA00008894"/>
    </source>
</evidence>
<dbReference type="Gene3D" id="1.10.8.430">
    <property type="entry name" value="Helical domain of apoptotic protease-activating factors"/>
    <property type="match status" value="1"/>
</dbReference>
<dbReference type="PANTHER" id="PTHR23155:SF1152">
    <property type="entry name" value="AAA+ ATPASE DOMAIN-CONTAINING PROTEIN"/>
    <property type="match status" value="1"/>
</dbReference>
<evidence type="ECO:0000256" key="7">
    <source>
        <dbReference type="ARBA" id="ARBA00022737"/>
    </source>
</evidence>
<dbReference type="InterPro" id="IPR036388">
    <property type="entry name" value="WH-like_DNA-bd_sf"/>
</dbReference>
<dbReference type="Proteomes" id="UP001289374">
    <property type="component" value="Unassembled WGS sequence"/>
</dbReference>
<keyword evidence="10" id="KW-0067">ATP-binding</keyword>
<evidence type="ECO:0000256" key="5">
    <source>
        <dbReference type="ARBA" id="ARBA00022614"/>
    </source>
</evidence>
<evidence type="ECO:0000256" key="8">
    <source>
        <dbReference type="ARBA" id="ARBA00022741"/>
    </source>
</evidence>
<dbReference type="InterPro" id="IPR042197">
    <property type="entry name" value="Apaf_helical"/>
</dbReference>
<keyword evidence="4" id="KW-0963">Cytoplasm</keyword>
<evidence type="ECO:0000256" key="1">
    <source>
        <dbReference type="ARBA" id="ARBA00002074"/>
    </source>
</evidence>
<dbReference type="FunFam" id="3.40.50.300:FF:001091">
    <property type="entry name" value="Probable disease resistance protein At1g61300"/>
    <property type="match status" value="1"/>
</dbReference>
<comment type="caution">
    <text evidence="14">The sequence shown here is derived from an EMBL/GenBank/DDBJ whole genome shotgun (WGS) entry which is preliminary data.</text>
</comment>
<dbReference type="Gene3D" id="3.80.10.10">
    <property type="entry name" value="Ribonuclease Inhibitor"/>
    <property type="match status" value="1"/>
</dbReference>
<dbReference type="InterPro" id="IPR055414">
    <property type="entry name" value="LRR_R13L4/SHOC2-like"/>
</dbReference>
<comment type="similarity">
    <text evidence="3">Belongs to the disease resistance NB-LRR family.</text>
</comment>
<gene>
    <name evidence="14" type="ORF">Sango_2703400</name>
</gene>